<gene>
    <name evidence="1" type="ORF">DFQ08_1141</name>
</gene>
<comment type="caution">
    <text evidence="1">The sequence shown here is derived from an EMBL/GenBank/DDBJ whole genome shotgun (WGS) entry which is preliminary data.</text>
</comment>
<reference evidence="1 2" key="1">
    <citation type="submission" date="2018-07" db="EMBL/GenBank/DDBJ databases">
        <title>Genomic Encyclopedia of Type Strains, Phase III (KMG-III): the genomes of soil and plant-associated and newly described type strains.</title>
        <authorList>
            <person name="Whitman W."/>
        </authorList>
    </citation>
    <scope>NUCLEOTIDE SEQUENCE [LARGE SCALE GENOMIC DNA]</scope>
    <source>
        <strain evidence="1 2">CECT 7958</strain>
    </source>
</reference>
<keyword evidence="2" id="KW-1185">Reference proteome</keyword>
<name>A0A368ZE02_9FLAO</name>
<dbReference type="OrthoDB" id="1446186at2"/>
<protein>
    <submittedName>
        <fullName evidence="1">Uncharacterized protein</fullName>
    </submittedName>
</protein>
<dbReference type="EMBL" id="QPJO01000014">
    <property type="protein sequence ID" value="RCW89720.1"/>
    <property type="molecule type" value="Genomic_DNA"/>
</dbReference>
<evidence type="ECO:0000313" key="1">
    <source>
        <dbReference type="EMBL" id="RCW89720.1"/>
    </source>
</evidence>
<dbReference type="Proteomes" id="UP000253436">
    <property type="component" value="Unassembled WGS sequence"/>
</dbReference>
<accession>A0A368ZE02</accession>
<dbReference type="PROSITE" id="PS51257">
    <property type="entry name" value="PROKAR_LIPOPROTEIN"/>
    <property type="match status" value="1"/>
</dbReference>
<organism evidence="1 2">
    <name type="scientific">Winogradskyella arenosi</name>
    <dbReference type="NCBI Taxonomy" id="533325"/>
    <lineage>
        <taxon>Bacteria</taxon>
        <taxon>Pseudomonadati</taxon>
        <taxon>Bacteroidota</taxon>
        <taxon>Flavobacteriia</taxon>
        <taxon>Flavobacteriales</taxon>
        <taxon>Flavobacteriaceae</taxon>
        <taxon>Winogradskyella</taxon>
    </lineage>
</organism>
<sequence length="190" mass="22074">MKKMTIIFSIIFLAYSCGCSDEGTDYVNFNEFESSIIPTNINSQVEFENQNSEIITAEYTEFDNEPIYSTPSEPSCHVYIFESSSVILSITELELNFRLNIKVLDYGNRREIIFIIQTDEEMYFINGSVFDESEDIEQFLTNYNSNGFEFNDVFIFSGLIENEISKIIYEPQVGVRLIEFNDSTYLKLIE</sequence>
<dbReference type="AlphaFoldDB" id="A0A368ZE02"/>
<evidence type="ECO:0000313" key="2">
    <source>
        <dbReference type="Proteomes" id="UP000253436"/>
    </source>
</evidence>
<proteinExistence type="predicted"/>
<dbReference type="RefSeq" id="WP_114311020.1">
    <property type="nucleotide sequence ID" value="NZ_QPJO01000014.1"/>
</dbReference>